<sequence>MIVYPRAVHDAWLPVCAVKEVGAKPRRVLLHGQPLVISNGNNGPAVLHNRRPHRNVPLSNGTVEMGSVACP</sequence>
<evidence type="ECO:0000313" key="8">
    <source>
        <dbReference type="Proteomes" id="UP000183982"/>
    </source>
</evidence>
<keyword evidence="2" id="KW-0479">Metal-binding</keyword>
<feature type="domain" description="Rieske" evidence="6">
    <location>
        <begin position="12"/>
        <end position="71"/>
    </location>
</feature>
<keyword evidence="4" id="KW-0411">Iron-sulfur</keyword>
<evidence type="ECO:0000313" key="7">
    <source>
        <dbReference type="EMBL" id="SHJ23477.1"/>
    </source>
</evidence>
<keyword evidence="1" id="KW-0001">2Fe-2S</keyword>
<feature type="region of interest" description="Disordered" evidence="5">
    <location>
        <begin position="41"/>
        <end position="60"/>
    </location>
</feature>
<dbReference type="EMBL" id="FQZQ01000006">
    <property type="protein sequence ID" value="SHJ23477.1"/>
    <property type="molecule type" value="Genomic_DNA"/>
</dbReference>
<dbReference type="SUPFAM" id="SSF50022">
    <property type="entry name" value="ISP domain"/>
    <property type="match status" value="1"/>
</dbReference>
<dbReference type="AlphaFoldDB" id="A0A1M6HMS6"/>
<evidence type="ECO:0000256" key="2">
    <source>
        <dbReference type="ARBA" id="ARBA00022723"/>
    </source>
</evidence>
<dbReference type="GO" id="GO:0046872">
    <property type="term" value="F:metal ion binding"/>
    <property type="evidence" value="ECO:0007669"/>
    <property type="project" value="UniProtKB-KW"/>
</dbReference>
<protein>
    <submittedName>
        <fullName evidence="7">Rieske [2Fe-2S] domain-containing protein</fullName>
    </submittedName>
</protein>
<keyword evidence="8" id="KW-1185">Reference proteome</keyword>
<organism evidence="7 8">
    <name type="scientific">Shimia gijangensis</name>
    <dbReference type="NCBI Taxonomy" id="1470563"/>
    <lineage>
        <taxon>Bacteria</taxon>
        <taxon>Pseudomonadati</taxon>
        <taxon>Pseudomonadota</taxon>
        <taxon>Alphaproteobacteria</taxon>
        <taxon>Rhodobacterales</taxon>
        <taxon>Roseobacteraceae</taxon>
    </lineage>
</organism>
<evidence type="ECO:0000256" key="5">
    <source>
        <dbReference type="SAM" id="MobiDB-lite"/>
    </source>
</evidence>
<evidence type="ECO:0000256" key="3">
    <source>
        <dbReference type="ARBA" id="ARBA00023004"/>
    </source>
</evidence>
<keyword evidence="3" id="KW-0408">Iron</keyword>
<evidence type="ECO:0000259" key="6">
    <source>
        <dbReference type="PROSITE" id="PS51296"/>
    </source>
</evidence>
<dbReference type="InterPro" id="IPR017941">
    <property type="entry name" value="Rieske_2Fe-2S"/>
</dbReference>
<dbReference type="OrthoDB" id="9800776at2"/>
<dbReference type="RefSeq" id="WP_073251087.1">
    <property type="nucleotide sequence ID" value="NZ_FQZQ01000006.1"/>
</dbReference>
<dbReference type="Pfam" id="PF00355">
    <property type="entry name" value="Rieske"/>
    <property type="match status" value="1"/>
</dbReference>
<dbReference type="Gene3D" id="2.102.10.10">
    <property type="entry name" value="Rieske [2Fe-2S] iron-sulphur domain"/>
    <property type="match status" value="1"/>
</dbReference>
<dbReference type="Proteomes" id="UP000183982">
    <property type="component" value="Unassembled WGS sequence"/>
</dbReference>
<gene>
    <name evidence="7" type="ORF">SAMN05444000_10696</name>
</gene>
<reference evidence="8" key="1">
    <citation type="submission" date="2016-11" db="EMBL/GenBank/DDBJ databases">
        <authorList>
            <person name="Varghese N."/>
            <person name="Submissions S."/>
        </authorList>
    </citation>
    <scope>NUCLEOTIDE SEQUENCE [LARGE SCALE GENOMIC DNA]</scope>
    <source>
        <strain evidence="8">DSM 100564</strain>
    </source>
</reference>
<dbReference type="InterPro" id="IPR036922">
    <property type="entry name" value="Rieske_2Fe-2S_sf"/>
</dbReference>
<evidence type="ECO:0000256" key="4">
    <source>
        <dbReference type="ARBA" id="ARBA00023014"/>
    </source>
</evidence>
<dbReference type="GO" id="GO:0051537">
    <property type="term" value="F:2 iron, 2 sulfur cluster binding"/>
    <property type="evidence" value="ECO:0007669"/>
    <property type="project" value="UniProtKB-KW"/>
</dbReference>
<evidence type="ECO:0000256" key="1">
    <source>
        <dbReference type="ARBA" id="ARBA00022714"/>
    </source>
</evidence>
<accession>A0A1M6HMS6</accession>
<dbReference type="PROSITE" id="PS51296">
    <property type="entry name" value="RIESKE"/>
    <property type="match status" value="1"/>
</dbReference>
<proteinExistence type="predicted"/>
<name>A0A1M6HMS6_9RHOB</name>
<dbReference type="STRING" id="1470563.SAMN05444000_10696"/>